<dbReference type="RefSeq" id="WP_178368399.1">
    <property type="nucleotide sequence ID" value="NZ_JACADJ010000155.1"/>
</dbReference>
<dbReference type="Proteomes" id="UP000553343">
    <property type="component" value="Unassembled WGS sequence"/>
</dbReference>
<protein>
    <submittedName>
        <fullName evidence="1">Uncharacterized protein</fullName>
    </submittedName>
</protein>
<keyword evidence="2" id="KW-1185">Reference proteome</keyword>
<evidence type="ECO:0000313" key="2">
    <source>
        <dbReference type="Proteomes" id="UP000553343"/>
    </source>
</evidence>
<evidence type="ECO:0000313" key="1">
    <source>
        <dbReference type="EMBL" id="NWH06956.1"/>
    </source>
</evidence>
<comment type="caution">
    <text evidence="1">The sequence shown here is derived from an EMBL/GenBank/DDBJ whole genome shotgun (WGS) entry which is preliminary data.</text>
</comment>
<name>A0A850TH72_9BACT</name>
<dbReference type="SUPFAM" id="SSF48498">
    <property type="entry name" value="Tetracyclin repressor-like, C-terminal domain"/>
    <property type="match status" value="1"/>
</dbReference>
<gene>
    <name evidence="1" type="ORF">HXW94_18580</name>
</gene>
<proteinExistence type="predicted"/>
<dbReference type="EMBL" id="JACADJ010000155">
    <property type="protein sequence ID" value="NWH06956.1"/>
    <property type="molecule type" value="Genomic_DNA"/>
</dbReference>
<organism evidence="1 2">
    <name type="scientific">Desulfobacter latus</name>
    <dbReference type="NCBI Taxonomy" id="2292"/>
    <lineage>
        <taxon>Bacteria</taxon>
        <taxon>Pseudomonadati</taxon>
        <taxon>Thermodesulfobacteriota</taxon>
        <taxon>Desulfobacteria</taxon>
        <taxon>Desulfobacterales</taxon>
        <taxon>Desulfobacteraceae</taxon>
        <taxon>Desulfobacter</taxon>
    </lineage>
</organism>
<dbReference type="InterPro" id="IPR036271">
    <property type="entry name" value="Tet_transcr_reg_TetR-rel_C_sf"/>
</dbReference>
<sequence length="124" mass="14163">MNSPSKRKEMMNRLLKDQVVKTVLTMIQEGTPITMDKVNVFNFQKEHPLYFKYIQSHRSAAAAVTDRMDAVIIPLVHVCREGMRLGQFKDVDPYVMAAMIFGTLVGPLESLTYREEPLMDGKNV</sequence>
<reference evidence="1 2" key="1">
    <citation type="submission" date="2020-06" db="EMBL/GenBank/DDBJ databases">
        <title>High-quality draft genome of sulfate reducer Desulfobacter latus type strain AcrS2 isolated from marine sediment.</title>
        <authorList>
            <person name="Hoppe M."/>
            <person name="Larsen C.K."/>
            <person name="Marshall I.P.G."/>
            <person name="Schramm A."/>
            <person name="Marietou A.G."/>
        </authorList>
    </citation>
    <scope>NUCLEOTIDE SEQUENCE [LARGE SCALE GENOMIC DNA]</scope>
    <source>
        <strain evidence="1 2">AcRS2</strain>
    </source>
</reference>
<dbReference type="AlphaFoldDB" id="A0A850TH72"/>
<dbReference type="Gene3D" id="1.10.357.10">
    <property type="entry name" value="Tetracycline Repressor, domain 2"/>
    <property type="match status" value="1"/>
</dbReference>
<accession>A0A850TH72</accession>